<dbReference type="InterPro" id="IPR047641">
    <property type="entry name" value="ABC_transpr_MalK/UgpC-like"/>
</dbReference>
<dbReference type="GO" id="GO:0016887">
    <property type="term" value="F:ATP hydrolysis activity"/>
    <property type="evidence" value="ECO:0007669"/>
    <property type="project" value="InterPro"/>
</dbReference>
<evidence type="ECO:0000256" key="2">
    <source>
        <dbReference type="ARBA" id="ARBA00022448"/>
    </source>
</evidence>
<evidence type="ECO:0000256" key="3">
    <source>
        <dbReference type="ARBA" id="ARBA00022475"/>
    </source>
</evidence>
<keyword evidence="16" id="KW-1185">Reference proteome</keyword>
<dbReference type="GO" id="GO:0008643">
    <property type="term" value="P:carbohydrate transport"/>
    <property type="evidence" value="ECO:0007669"/>
    <property type="project" value="InterPro"/>
</dbReference>
<evidence type="ECO:0000256" key="11">
    <source>
        <dbReference type="ARBA" id="ARBA00061029"/>
    </source>
</evidence>
<evidence type="ECO:0000256" key="7">
    <source>
        <dbReference type="ARBA" id="ARBA00023136"/>
    </source>
</evidence>
<organism evidence="15 16">
    <name type="scientific">Natronosalvus hydrolyticus</name>
    <dbReference type="NCBI Taxonomy" id="2979988"/>
    <lineage>
        <taxon>Archaea</taxon>
        <taxon>Methanobacteriati</taxon>
        <taxon>Methanobacteriota</taxon>
        <taxon>Stenosarchaea group</taxon>
        <taxon>Halobacteria</taxon>
        <taxon>Halobacteriales</taxon>
        <taxon>Natrialbaceae</taxon>
        <taxon>Natronosalvus</taxon>
    </lineage>
</organism>
<dbReference type="SUPFAM" id="SSF52540">
    <property type="entry name" value="P-loop containing nucleoside triphosphate hydrolases"/>
    <property type="match status" value="1"/>
</dbReference>
<evidence type="ECO:0000259" key="14">
    <source>
        <dbReference type="PROSITE" id="PS50893"/>
    </source>
</evidence>
<feature type="domain" description="ABC transporter" evidence="14">
    <location>
        <begin position="4"/>
        <end position="234"/>
    </location>
</feature>
<comment type="subcellular location">
    <subcellularLocation>
        <location evidence="1">Cell membrane</location>
        <topology evidence="1">Peripheral membrane protein</topology>
    </subcellularLocation>
</comment>
<dbReference type="EMBL" id="JAOPJZ010000001">
    <property type="protein sequence ID" value="MCU4750605.1"/>
    <property type="molecule type" value="Genomic_DNA"/>
</dbReference>
<dbReference type="Gene3D" id="2.40.50.140">
    <property type="entry name" value="Nucleic acid-binding proteins"/>
    <property type="match status" value="1"/>
</dbReference>
<dbReference type="InterPro" id="IPR003593">
    <property type="entry name" value="AAA+_ATPase"/>
</dbReference>
<dbReference type="InterPro" id="IPR017871">
    <property type="entry name" value="ABC_transporter-like_CS"/>
</dbReference>
<dbReference type="GO" id="GO:0140359">
    <property type="term" value="F:ABC-type transporter activity"/>
    <property type="evidence" value="ECO:0007669"/>
    <property type="project" value="InterPro"/>
</dbReference>
<evidence type="ECO:0000256" key="13">
    <source>
        <dbReference type="ARBA" id="ARBA00066315"/>
    </source>
</evidence>
<comment type="similarity">
    <text evidence="11">Belongs to the ABC transporter superfamily. Carbohydrate uptake transporter-1 (CUT1) (TC 3.A.1.1) family.</text>
</comment>
<comment type="catalytic activity">
    <reaction evidence="8">
        <text>D-xylose(out) + ATP + H2O = D-xylose(in) + ADP + phosphate + H(+)</text>
        <dbReference type="Rhea" id="RHEA:29899"/>
        <dbReference type="ChEBI" id="CHEBI:15377"/>
        <dbReference type="ChEBI" id="CHEBI:15378"/>
        <dbReference type="ChEBI" id="CHEBI:30616"/>
        <dbReference type="ChEBI" id="CHEBI:43474"/>
        <dbReference type="ChEBI" id="CHEBI:53455"/>
        <dbReference type="ChEBI" id="CHEBI:456216"/>
        <dbReference type="EC" id="7.5.2.13"/>
    </reaction>
    <physiologicalReaction direction="left-to-right" evidence="8">
        <dbReference type="Rhea" id="RHEA:29900"/>
    </physiologicalReaction>
</comment>
<keyword evidence="5 15" id="KW-0067">ATP-binding</keyword>
<dbReference type="InterPro" id="IPR008995">
    <property type="entry name" value="Mo/tungstate-bd_C_term_dom"/>
</dbReference>
<gene>
    <name evidence="15" type="ORF">OB919_01185</name>
</gene>
<dbReference type="RefSeq" id="WP_342805548.1">
    <property type="nucleotide sequence ID" value="NZ_JAOPJZ010000001.1"/>
</dbReference>
<keyword evidence="4" id="KW-0547">Nucleotide-binding</keyword>
<dbReference type="SUPFAM" id="SSF50331">
    <property type="entry name" value="MOP-like"/>
    <property type="match status" value="1"/>
</dbReference>
<evidence type="ECO:0000256" key="9">
    <source>
        <dbReference type="ARBA" id="ARBA00051890"/>
    </source>
</evidence>
<keyword evidence="6" id="KW-1278">Translocase</keyword>
<dbReference type="InterPro" id="IPR003439">
    <property type="entry name" value="ABC_transporter-like_ATP-bd"/>
</dbReference>
<evidence type="ECO:0000256" key="4">
    <source>
        <dbReference type="ARBA" id="ARBA00022741"/>
    </source>
</evidence>
<dbReference type="GO" id="GO:0055052">
    <property type="term" value="C:ATP-binding cassette (ABC) transporter complex, substrate-binding subunit-containing"/>
    <property type="evidence" value="ECO:0007669"/>
    <property type="project" value="TreeGrafter"/>
</dbReference>
<dbReference type="GO" id="GO:0005524">
    <property type="term" value="F:ATP binding"/>
    <property type="evidence" value="ECO:0007669"/>
    <property type="project" value="UniProtKB-KW"/>
</dbReference>
<evidence type="ECO:0000256" key="10">
    <source>
        <dbReference type="ARBA" id="ARBA00053454"/>
    </source>
</evidence>
<evidence type="ECO:0000313" key="16">
    <source>
        <dbReference type="Proteomes" id="UP001321047"/>
    </source>
</evidence>
<evidence type="ECO:0000313" key="15">
    <source>
        <dbReference type="EMBL" id="MCU4750605.1"/>
    </source>
</evidence>
<dbReference type="Gene3D" id="3.40.50.300">
    <property type="entry name" value="P-loop containing nucleotide triphosphate hydrolases"/>
    <property type="match status" value="1"/>
</dbReference>
<comment type="catalytic activity">
    <reaction evidence="9">
        <text>L-arabinose(out) + ATP + H2O = L-arabinose(in) + ADP + phosphate + H(+)</text>
        <dbReference type="Rhea" id="RHEA:30007"/>
        <dbReference type="ChEBI" id="CHEBI:15377"/>
        <dbReference type="ChEBI" id="CHEBI:15378"/>
        <dbReference type="ChEBI" id="CHEBI:17535"/>
        <dbReference type="ChEBI" id="CHEBI:30616"/>
        <dbReference type="ChEBI" id="CHEBI:43474"/>
        <dbReference type="ChEBI" id="CHEBI:456216"/>
        <dbReference type="EC" id="7.5.2.13"/>
    </reaction>
    <physiologicalReaction direction="left-to-right" evidence="9">
        <dbReference type="Rhea" id="RHEA:30008"/>
    </physiologicalReaction>
</comment>
<keyword evidence="2" id="KW-0813">Transport</keyword>
<dbReference type="Proteomes" id="UP001321047">
    <property type="component" value="Unassembled WGS sequence"/>
</dbReference>
<dbReference type="InterPro" id="IPR013611">
    <property type="entry name" value="Transp-assoc_OB_typ2"/>
</dbReference>
<evidence type="ECO:0000256" key="1">
    <source>
        <dbReference type="ARBA" id="ARBA00004202"/>
    </source>
</evidence>
<reference evidence="15 16" key="1">
    <citation type="submission" date="2022-09" db="EMBL/GenBank/DDBJ databases">
        <title>Enrichment on poylsaccharides allowed isolation of novel metabolic and taxonomic groups of Haloarchaea.</title>
        <authorList>
            <person name="Sorokin D.Y."/>
            <person name="Elcheninov A.G."/>
            <person name="Khizhniak T.V."/>
            <person name="Kolganova T.V."/>
            <person name="Kublanov I.V."/>
        </authorList>
    </citation>
    <scope>NUCLEOTIDE SEQUENCE [LARGE SCALE GENOMIC DNA]</scope>
    <source>
        <strain evidence="15 16">AArc-curdl1</strain>
    </source>
</reference>
<keyword evidence="3" id="KW-1003">Cell membrane</keyword>
<keyword evidence="7" id="KW-0472">Membrane</keyword>
<evidence type="ECO:0000256" key="5">
    <source>
        <dbReference type="ARBA" id="ARBA00022840"/>
    </source>
</evidence>
<dbReference type="PROSITE" id="PS50893">
    <property type="entry name" value="ABC_TRANSPORTER_2"/>
    <property type="match status" value="1"/>
</dbReference>
<comment type="subunit">
    <text evidence="12">The complex is composed of two ATP-binding proteins (XacJ and XacK), two transmembrane proteins (XacH and XacI) and a solute-binding protein (XacG).</text>
</comment>
<dbReference type="InterPro" id="IPR027417">
    <property type="entry name" value="P-loop_NTPase"/>
</dbReference>
<sequence length="376" mass="41255">MVAITLENVSKYFGETVANYQVNLQVTDGEFLVILGPSGCGKTTALRLIAGLEQPSEGAIYFDDDRVDGRSPSARNIAMVFQNYALYPHMTVAENIGYPLKVRGFSPDERDEKVEDVTSLLHIEDQVEKKPGALSGGQRQRVALARAIVREPTVFLLDEPLSNLDAKLRQEMRSELKRLQNELEITTVYVTHNQEEAMSMSDRVAVMNQGTVQQVAPPQELYDRPRTAWVAQFIGSPPMNLFQGTRRNGSIDLGEAGTVDLSGVLEAKEAVVETSERDDVQSTALLASDTQGTVSLGIRPENLTLASTPPPSGNVIEGRVDTVEPMGEYILVNVSVNDQIVNAKVSDRTVSRGDRVYLTFDTNDAYVYDTNGDLVA</sequence>
<dbReference type="Pfam" id="PF00005">
    <property type="entry name" value="ABC_tran"/>
    <property type="match status" value="1"/>
</dbReference>
<dbReference type="EC" id="7.5.2.13" evidence="13"/>
<dbReference type="Pfam" id="PF08402">
    <property type="entry name" value="TOBE_2"/>
    <property type="match status" value="1"/>
</dbReference>
<dbReference type="AlphaFoldDB" id="A0AAP2Z557"/>
<dbReference type="CDD" id="cd03301">
    <property type="entry name" value="ABC_MalK_N"/>
    <property type="match status" value="1"/>
</dbReference>
<dbReference type="Gene3D" id="2.40.50.100">
    <property type="match status" value="1"/>
</dbReference>
<comment type="function">
    <text evidence="10">Part of the ABC transporter complex XacGHIJK involved in the uptake of xylose and arabinose. Responsible for energy coupling to the transport system.</text>
</comment>
<dbReference type="InterPro" id="IPR012340">
    <property type="entry name" value="NA-bd_OB-fold"/>
</dbReference>
<dbReference type="FunFam" id="3.40.50.300:FF:000042">
    <property type="entry name" value="Maltose/maltodextrin ABC transporter, ATP-binding protein"/>
    <property type="match status" value="1"/>
</dbReference>
<dbReference type="PANTHER" id="PTHR43875">
    <property type="entry name" value="MALTODEXTRIN IMPORT ATP-BINDING PROTEIN MSMX"/>
    <property type="match status" value="1"/>
</dbReference>
<evidence type="ECO:0000256" key="6">
    <source>
        <dbReference type="ARBA" id="ARBA00022967"/>
    </source>
</evidence>
<proteinExistence type="inferred from homology"/>
<dbReference type="PANTHER" id="PTHR43875:SF15">
    <property type="entry name" value="TREHALOSE IMPORT ATP-BINDING PROTEIN SUGC"/>
    <property type="match status" value="1"/>
</dbReference>
<accession>A0AAP2Z557</accession>
<name>A0AAP2Z557_9EURY</name>
<dbReference type="InterPro" id="IPR015855">
    <property type="entry name" value="ABC_transpr_MalK-like"/>
</dbReference>
<comment type="caution">
    <text evidence="15">The sequence shown here is derived from an EMBL/GenBank/DDBJ whole genome shotgun (WGS) entry which is preliminary data.</text>
</comment>
<evidence type="ECO:0000256" key="8">
    <source>
        <dbReference type="ARBA" id="ARBA00050355"/>
    </source>
</evidence>
<protein>
    <recommendedName>
        <fullName evidence="13">ABC-type D-xylose/L-arabinose transporter</fullName>
        <ecNumber evidence="13">7.5.2.13</ecNumber>
    </recommendedName>
</protein>
<evidence type="ECO:0000256" key="12">
    <source>
        <dbReference type="ARBA" id="ARBA00065962"/>
    </source>
</evidence>
<dbReference type="SMART" id="SM00382">
    <property type="entry name" value="AAA"/>
    <property type="match status" value="1"/>
</dbReference>
<dbReference type="PROSITE" id="PS00211">
    <property type="entry name" value="ABC_TRANSPORTER_1"/>
    <property type="match status" value="1"/>
</dbReference>